<evidence type="ECO:0000313" key="3">
    <source>
        <dbReference type="EMBL" id="MBW87581.1"/>
    </source>
</evidence>
<feature type="transmembrane region" description="Helical" evidence="1">
    <location>
        <begin position="20"/>
        <end position="45"/>
    </location>
</feature>
<dbReference type="InterPro" id="IPR007577">
    <property type="entry name" value="GlycoTrfase_DXD_sugar-bd_CS"/>
</dbReference>
<proteinExistence type="predicted"/>
<sequence length="424" mass="48786">MRKSSQETFGYWLSRHGKTVIFCAIAVAVIKSIVCAEYIVFHVYLQPSSVAEIHTSKILIKTAVTDVLLHSEQKGSSDVDNEKQNSLLPPFNITEEERIKWFRKRLPEFEILKSDSMTQEFHSRVIAFFNNDCEVQFFMTWISPAEFFGRREFMALESLFKVHPHGCLVLLSRTMDSEKGHSILKPLIDLGFKVTAVTPNLSFLFNNTPAGAWFDELKRGKKDPGETPLSQNLSNIIRLAVLHRYGGVYLDTDFIVLRSFKDLRNSIGAQSDDVVSKKWTRLNNAVLVFDRNHALLLRFIEEFAASFDGNKWGHNGPYLVSRVVRRIVGSPGYNFSVLPPMAFYPVDWTRISRFFERPEDKAASRWVEAKLLQISVETYGVHLWNKKSKGLIIEEGSILHRLILDHCLFSKTSTPFKEKFWAIW</sequence>
<organism evidence="3">
    <name type="scientific">Rhizophora mucronata</name>
    <name type="common">Asiatic mangrove</name>
    <dbReference type="NCBI Taxonomy" id="61149"/>
    <lineage>
        <taxon>Eukaryota</taxon>
        <taxon>Viridiplantae</taxon>
        <taxon>Streptophyta</taxon>
        <taxon>Embryophyta</taxon>
        <taxon>Tracheophyta</taxon>
        <taxon>Spermatophyta</taxon>
        <taxon>Magnoliopsida</taxon>
        <taxon>eudicotyledons</taxon>
        <taxon>Gunneridae</taxon>
        <taxon>Pentapetalae</taxon>
        <taxon>rosids</taxon>
        <taxon>fabids</taxon>
        <taxon>Malpighiales</taxon>
        <taxon>Rhizophoraceae</taxon>
        <taxon>Rhizophora</taxon>
    </lineage>
</organism>
<protein>
    <submittedName>
        <fullName evidence="3">Uncharacterized protein MANES_08G090400</fullName>
    </submittedName>
</protein>
<keyword evidence="1" id="KW-1133">Transmembrane helix</keyword>
<dbReference type="InterPro" id="IPR029044">
    <property type="entry name" value="Nucleotide-diphossugar_trans"/>
</dbReference>
<dbReference type="Pfam" id="PF04488">
    <property type="entry name" value="Gly_transf_sug"/>
    <property type="match status" value="1"/>
</dbReference>
<dbReference type="AlphaFoldDB" id="A0A2P2J2A8"/>
<feature type="domain" description="Alpha 1,4-glycosyltransferase" evidence="2">
    <location>
        <begin position="289"/>
        <end position="409"/>
    </location>
</feature>
<dbReference type="PANTHER" id="PTHR46781">
    <property type="entry name" value="ALPHA 1,4-GLYCOSYLTRANSFERASE FAMILY PROTEIN"/>
    <property type="match status" value="1"/>
</dbReference>
<name>A0A2P2J2A8_RHIMU</name>
<dbReference type="EMBL" id="GGEC01007098">
    <property type="protein sequence ID" value="MBW87581.1"/>
    <property type="molecule type" value="Transcribed_RNA"/>
</dbReference>
<dbReference type="SUPFAM" id="SSF53448">
    <property type="entry name" value="Nucleotide-diphospho-sugar transferases"/>
    <property type="match status" value="1"/>
</dbReference>
<keyword evidence="1" id="KW-0812">Transmembrane</keyword>
<evidence type="ECO:0000259" key="2">
    <source>
        <dbReference type="Pfam" id="PF04572"/>
    </source>
</evidence>
<dbReference type="InterPro" id="IPR044789">
    <property type="entry name" value="Put_A1-4-GlycosylTfrase_plant"/>
</dbReference>
<reference evidence="3" key="1">
    <citation type="submission" date="2018-02" db="EMBL/GenBank/DDBJ databases">
        <title>Rhizophora mucronata_Transcriptome.</title>
        <authorList>
            <person name="Meera S.P."/>
            <person name="Sreeshan A."/>
            <person name="Augustine A."/>
        </authorList>
    </citation>
    <scope>NUCLEOTIDE SEQUENCE</scope>
    <source>
        <tissue evidence="3">Leaf</tissue>
    </source>
</reference>
<dbReference type="InterPro" id="IPR007652">
    <property type="entry name" value="A1-4-GlycosylTfrase_dom"/>
</dbReference>
<accession>A0A2P2J2A8</accession>
<keyword evidence="1" id="KW-0472">Membrane</keyword>
<evidence type="ECO:0000256" key="1">
    <source>
        <dbReference type="SAM" id="Phobius"/>
    </source>
</evidence>
<dbReference type="Pfam" id="PF04572">
    <property type="entry name" value="Gb3_synth"/>
    <property type="match status" value="1"/>
</dbReference>
<dbReference type="PANTHER" id="PTHR46781:SF2">
    <property type="entry name" value="ALPHA 1,4-GLYCOSYLTRANSFERASE FAMILY PROTEIN"/>
    <property type="match status" value="1"/>
</dbReference>
<dbReference type="Gene3D" id="3.90.550.20">
    <property type="match status" value="1"/>
</dbReference>